<evidence type="ECO:0000313" key="3">
    <source>
        <dbReference type="Proteomes" id="UP000256541"/>
    </source>
</evidence>
<protein>
    <submittedName>
        <fullName evidence="2">Uncharacterized protein</fullName>
    </submittedName>
</protein>
<dbReference type="Proteomes" id="UP000256541">
    <property type="component" value="Unassembled WGS sequence"/>
</dbReference>
<keyword evidence="1" id="KW-1133">Transmembrane helix</keyword>
<keyword evidence="1" id="KW-0472">Membrane</keyword>
<dbReference type="AlphaFoldDB" id="A0A3E0W5S5"/>
<evidence type="ECO:0000313" key="2">
    <source>
        <dbReference type="EMBL" id="RFA17380.1"/>
    </source>
</evidence>
<reference evidence="2 3" key="1">
    <citation type="submission" date="2017-04" db="EMBL/GenBank/DDBJ databases">
        <title>Comparative genome analysis of Subtercola boreus.</title>
        <authorList>
            <person name="Cho Y.-J."/>
            <person name="Cho A."/>
            <person name="Kim O.-S."/>
            <person name="Lee J.-I."/>
        </authorList>
    </citation>
    <scope>NUCLEOTIDE SEQUENCE [LARGE SCALE GENOMIC DNA]</scope>
    <source>
        <strain evidence="2 3">P27479</strain>
    </source>
</reference>
<keyword evidence="1" id="KW-0812">Transmembrane</keyword>
<organism evidence="2 3">
    <name type="scientific">Subtercola boreus</name>
    <dbReference type="NCBI Taxonomy" id="120213"/>
    <lineage>
        <taxon>Bacteria</taxon>
        <taxon>Bacillati</taxon>
        <taxon>Actinomycetota</taxon>
        <taxon>Actinomycetes</taxon>
        <taxon>Micrococcales</taxon>
        <taxon>Microbacteriaceae</taxon>
        <taxon>Subtercola</taxon>
    </lineage>
</organism>
<proteinExistence type="predicted"/>
<gene>
    <name evidence="2" type="ORF">B7R22_00730</name>
</gene>
<name>A0A3E0W5S5_9MICO</name>
<feature type="transmembrane region" description="Helical" evidence="1">
    <location>
        <begin position="20"/>
        <end position="46"/>
    </location>
</feature>
<evidence type="ECO:0000256" key="1">
    <source>
        <dbReference type="SAM" id="Phobius"/>
    </source>
</evidence>
<comment type="caution">
    <text evidence="2">The sequence shown here is derived from an EMBL/GenBank/DDBJ whole genome shotgun (WGS) entry which is preliminary data.</text>
</comment>
<sequence>MLIASSLVIVFRDGGDDGSHGVVIIAVLVVVGLAISFGVLTAMRAVSQIRGCRYQRSHPEAVVMGCRLADETKRSLALISESQLVRYESHFLTLVANDDGLRIVDGHAPTQEILHICWSQVVGSLQPSWISEQTTTSNGVLLPIRLPTHTEVLRIVLLSSGFPGIVPPSAKKTEELVRHLNARRDVVWRPPSPDKGNVRRRR</sequence>
<accession>A0A3E0W5S5</accession>
<dbReference type="EMBL" id="NBXB01000003">
    <property type="protein sequence ID" value="RFA17380.1"/>
    <property type="molecule type" value="Genomic_DNA"/>
</dbReference>